<dbReference type="Proteomes" id="UP000295724">
    <property type="component" value="Unassembled WGS sequence"/>
</dbReference>
<feature type="domain" description="NolW-like" evidence="10">
    <location>
        <begin position="254"/>
        <end position="322"/>
    </location>
</feature>
<sequence>MKKTRIIMTAICGLLLCSSLAADNHMHTLNLQDTEIRLLVETISDITGKNFVIDPEVTGKITVISGQPIPEDKVYDLFLSILSVNGFTTETQGDTIKIIPVGKSNPLSGLTSDHPDQLMTKIFRIKHIPVEDVMQMLKSMNSKAKLISNVDSNILIASDKKANVDKMEELINNIDRKSDSSIELISIKHANAADVAETLTQLLDSSNALGPQSKIVPDSRTNSVIVNANPSLKSKIMNIIAQLDVPLDTNTQAQVVHLKFASAETLVPILETMAKLGQGENDSQNVSIQAHNETNSLVINAPPAVYRNVQQAIAQLDIRRQQVLIEAIIAEVSVDNSKELGVDWFAPIAGDSDDGLVGGSFTGNNLPNLSADDPLDVFGSLLSGGLNLGYLNFGTGNNGEQIFKFGGLLKAIGTNGNNNILSTPSVVTLNHQEASLSVGQEVPFVTGQFSGTGSSNSEGSPNPFTTIQREDVGLSLTVTPHINEGGQIVVDIAQEISSIDATAVSAVDLVTKKRTLSTSVMIPDDSILVLGGLIDDSVQESIKKVPLLGDIPLIKNLFRTKKRTRVKRNLMIFIHPKILKDNLEQEAISKQKYNEIRQQQLDKVTPEKFRRGEPLLPEIEDQQ</sequence>
<evidence type="ECO:0000259" key="10">
    <source>
        <dbReference type="Pfam" id="PF03958"/>
    </source>
</evidence>
<gene>
    <name evidence="12" type="ORF">C8D91_1201</name>
</gene>
<organism evidence="12 13">
    <name type="scientific">Marinicella litoralis</name>
    <dbReference type="NCBI Taxonomy" id="644220"/>
    <lineage>
        <taxon>Bacteria</taxon>
        <taxon>Pseudomonadati</taxon>
        <taxon>Pseudomonadota</taxon>
        <taxon>Gammaproteobacteria</taxon>
        <taxon>Lysobacterales</taxon>
        <taxon>Marinicellaceae</taxon>
        <taxon>Marinicella</taxon>
    </lineage>
</organism>
<keyword evidence="4" id="KW-0472">Membrane</keyword>
<evidence type="ECO:0000256" key="5">
    <source>
        <dbReference type="RuleBase" id="RU004003"/>
    </source>
</evidence>
<name>A0A4R6Y182_9GAMM</name>
<dbReference type="InterPro" id="IPR004846">
    <property type="entry name" value="T2SS/T3SS_dom"/>
</dbReference>
<keyword evidence="6" id="KW-0813">Transport</keyword>
<evidence type="ECO:0000256" key="4">
    <source>
        <dbReference type="ARBA" id="ARBA00023136"/>
    </source>
</evidence>
<dbReference type="Pfam" id="PF21305">
    <property type="entry name" value="type_II_gspD_N0"/>
    <property type="match status" value="1"/>
</dbReference>
<feature type="domain" description="GspD-like N0" evidence="11">
    <location>
        <begin position="29"/>
        <end position="98"/>
    </location>
</feature>
<comment type="subcellular location">
    <subcellularLocation>
        <location evidence="6">Cell outer membrane</location>
    </subcellularLocation>
    <subcellularLocation>
        <location evidence="1">Membrane</location>
    </subcellularLocation>
</comment>
<dbReference type="Gene3D" id="3.30.1370.120">
    <property type="match status" value="3"/>
</dbReference>
<keyword evidence="3 8" id="KW-0732">Signal</keyword>
<evidence type="ECO:0000256" key="1">
    <source>
        <dbReference type="ARBA" id="ARBA00004370"/>
    </source>
</evidence>
<dbReference type="InterPro" id="IPR038591">
    <property type="entry name" value="NolW-like_sf"/>
</dbReference>
<dbReference type="InterPro" id="IPR005644">
    <property type="entry name" value="NolW-like"/>
</dbReference>
<feature type="region of interest" description="Disordered" evidence="7">
    <location>
        <begin position="603"/>
        <end position="623"/>
    </location>
</feature>
<evidence type="ECO:0000259" key="9">
    <source>
        <dbReference type="Pfam" id="PF00263"/>
    </source>
</evidence>
<dbReference type="EMBL" id="SNZB01000002">
    <property type="protein sequence ID" value="TDR22708.1"/>
    <property type="molecule type" value="Genomic_DNA"/>
</dbReference>
<dbReference type="InterPro" id="IPR049371">
    <property type="entry name" value="GspD-like_N0"/>
</dbReference>
<protein>
    <submittedName>
        <fullName evidence="12">General secretion pathway protein D</fullName>
    </submittedName>
</protein>
<dbReference type="GO" id="GO:0009279">
    <property type="term" value="C:cell outer membrane"/>
    <property type="evidence" value="ECO:0007669"/>
    <property type="project" value="UniProtKB-SubCell"/>
</dbReference>
<dbReference type="GO" id="GO:0009306">
    <property type="term" value="P:protein secretion"/>
    <property type="evidence" value="ECO:0007669"/>
    <property type="project" value="InterPro"/>
</dbReference>
<dbReference type="InterPro" id="IPR050810">
    <property type="entry name" value="Bact_Secretion_Sys_Channel"/>
</dbReference>
<dbReference type="InterPro" id="IPR001775">
    <property type="entry name" value="GspD/PilQ"/>
</dbReference>
<feature type="compositionally biased region" description="Basic and acidic residues" evidence="7">
    <location>
        <begin position="604"/>
        <end position="613"/>
    </location>
</feature>
<evidence type="ECO:0000256" key="3">
    <source>
        <dbReference type="ARBA" id="ARBA00022729"/>
    </source>
</evidence>
<evidence type="ECO:0000313" key="13">
    <source>
        <dbReference type="Proteomes" id="UP000295724"/>
    </source>
</evidence>
<dbReference type="Pfam" id="PF03958">
    <property type="entry name" value="Secretin_N"/>
    <property type="match status" value="3"/>
</dbReference>
<reference evidence="12 13" key="1">
    <citation type="submission" date="2019-03" db="EMBL/GenBank/DDBJ databases">
        <title>Genomic Encyclopedia of Type Strains, Phase IV (KMG-IV): sequencing the most valuable type-strain genomes for metagenomic binning, comparative biology and taxonomic classification.</title>
        <authorList>
            <person name="Goeker M."/>
        </authorList>
    </citation>
    <scope>NUCLEOTIDE SEQUENCE [LARGE SCALE GENOMIC DNA]</scope>
    <source>
        <strain evidence="12 13">DSM 25488</strain>
    </source>
</reference>
<accession>A0A4R6Y182</accession>
<dbReference type="AlphaFoldDB" id="A0A4R6Y182"/>
<feature type="domain" description="NolW-like" evidence="10">
    <location>
        <begin position="183"/>
        <end position="246"/>
    </location>
</feature>
<feature type="signal peptide" evidence="8">
    <location>
        <begin position="1"/>
        <end position="21"/>
    </location>
</feature>
<evidence type="ECO:0000256" key="2">
    <source>
        <dbReference type="ARBA" id="ARBA00022692"/>
    </source>
</evidence>
<keyword evidence="13" id="KW-1185">Reference proteome</keyword>
<evidence type="ECO:0000259" key="11">
    <source>
        <dbReference type="Pfam" id="PF21305"/>
    </source>
</evidence>
<comment type="caution">
    <text evidence="12">The sequence shown here is derived from an EMBL/GenBank/DDBJ whole genome shotgun (WGS) entry which is preliminary data.</text>
</comment>
<dbReference type="OrthoDB" id="9775455at2"/>
<dbReference type="PANTHER" id="PTHR30332:SF24">
    <property type="entry name" value="SECRETIN GSPD-RELATED"/>
    <property type="match status" value="1"/>
</dbReference>
<proteinExistence type="inferred from homology"/>
<keyword evidence="2" id="KW-0812">Transmembrane</keyword>
<dbReference type="RefSeq" id="WP_099019328.1">
    <property type="nucleotide sequence ID" value="NZ_NIHB01000002.1"/>
</dbReference>
<dbReference type="Pfam" id="PF00263">
    <property type="entry name" value="Secretin"/>
    <property type="match status" value="1"/>
</dbReference>
<dbReference type="GO" id="GO:0015627">
    <property type="term" value="C:type II protein secretion system complex"/>
    <property type="evidence" value="ECO:0007669"/>
    <property type="project" value="TreeGrafter"/>
</dbReference>
<evidence type="ECO:0000256" key="6">
    <source>
        <dbReference type="RuleBase" id="RU004004"/>
    </source>
</evidence>
<comment type="similarity">
    <text evidence="5">Belongs to the bacterial secretin family.</text>
</comment>
<dbReference type="PANTHER" id="PTHR30332">
    <property type="entry name" value="PROBABLE GENERAL SECRETION PATHWAY PROTEIN D"/>
    <property type="match status" value="1"/>
</dbReference>
<feature type="domain" description="Type II/III secretion system secretin-like" evidence="9">
    <location>
        <begin position="413"/>
        <end position="580"/>
    </location>
</feature>
<feature type="chain" id="PRO_5021012216" evidence="8">
    <location>
        <begin position="22"/>
        <end position="623"/>
    </location>
</feature>
<evidence type="ECO:0000256" key="8">
    <source>
        <dbReference type="SAM" id="SignalP"/>
    </source>
</evidence>
<evidence type="ECO:0000256" key="7">
    <source>
        <dbReference type="SAM" id="MobiDB-lite"/>
    </source>
</evidence>
<feature type="domain" description="NolW-like" evidence="10">
    <location>
        <begin position="120"/>
        <end position="178"/>
    </location>
</feature>
<dbReference type="PRINTS" id="PR00811">
    <property type="entry name" value="BCTERIALGSPD"/>
</dbReference>
<evidence type="ECO:0000313" key="12">
    <source>
        <dbReference type="EMBL" id="TDR22708.1"/>
    </source>
</evidence>